<protein>
    <submittedName>
        <fullName evidence="2">Uncharacterized protein</fullName>
    </submittedName>
</protein>
<accession>A0A074IYX8</accession>
<dbReference type="RefSeq" id="WP_037601683.1">
    <property type="nucleotide sequence ID" value="NZ_JJMS01000003.1"/>
</dbReference>
<feature type="transmembrane region" description="Helical" evidence="1">
    <location>
        <begin position="77"/>
        <end position="97"/>
    </location>
</feature>
<proteinExistence type="predicted"/>
<keyword evidence="1" id="KW-0812">Transmembrane</keyword>
<comment type="caution">
    <text evidence="2">The sequence shown here is derived from an EMBL/GenBank/DDBJ whole genome shotgun (WGS) entry which is preliminary data.</text>
</comment>
<organism evidence="2 3">
    <name type="scientific">Streptococcus salivarius</name>
    <dbReference type="NCBI Taxonomy" id="1304"/>
    <lineage>
        <taxon>Bacteria</taxon>
        <taxon>Bacillati</taxon>
        <taxon>Bacillota</taxon>
        <taxon>Bacilli</taxon>
        <taxon>Lactobacillales</taxon>
        <taxon>Streptococcaceae</taxon>
        <taxon>Streptococcus</taxon>
    </lineage>
</organism>
<name>A0A074IYX8_STRSL</name>
<reference evidence="2 3" key="1">
    <citation type="submission" date="2014-04" db="EMBL/GenBank/DDBJ databases">
        <title>Variable characteristics of bacteriocin-producing Streptococcus salivarius strains isolated from Malaysian subjects.</title>
        <authorList>
            <person name="Philip K."/>
            <person name="Barbour A."/>
        </authorList>
    </citation>
    <scope>NUCLEOTIDE SEQUENCE [LARGE SCALE GENOMIC DNA]</scope>
    <source>
        <strain evidence="2 3">NU10</strain>
    </source>
</reference>
<keyword evidence="1" id="KW-1133">Transmembrane helix</keyword>
<dbReference type="AlphaFoldDB" id="A0A074IYX8"/>
<gene>
    <name evidence="2" type="ORF">DL07_01675</name>
</gene>
<keyword evidence="1" id="KW-0472">Membrane</keyword>
<evidence type="ECO:0000256" key="1">
    <source>
        <dbReference type="SAM" id="Phobius"/>
    </source>
</evidence>
<evidence type="ECO:0000313" key="2">
    <source>
        <dbReference type="EMBL" id="KEO45409.1"/>
    </source>
</evidence>
<evidence type="ECO:0000313" key="3">
    <source>
        <dbReference type="Proteomes" id="UP000027855"/>
    </source>
</evidence>
<dbReference type="EMBL" id="JJMT01000011">
    <property type="protein sequence ID" value="KEO45409.1"/>
    <property type="molecule type" value="Genomic_DNA"/>
</dbReference>
<feature type="transmembrane region" description="Helical" evidence="1">
    <location>
        <begin position="40"/>
        <end position="65"/>
    </location>
</feature>
<sequence>MKLYIILSLVLLALSFLGMVAVYQHCCNRKDKISKFLKDYIVHIIIVILLYSLFSPIILYFFGVFKEGRALYNSDILGYYGALIGGGVTVLGIYWTFNYERLMSEEERKEDNLPILQFSIEDKIDSNVSCDLKVIRGMDVLQKRENLYKQIEKLQGELFDLVQEELKINGEKSIENGLVTNSEIKINDKKQEDISEIINNILEVNTTFSLNIRNIGLQTAILSSIQLCSQNDISSKIIVLYKDSDKHYENLLQKDDTAKIEMFAVAKEKVINLKIDFSFYDNIDNVSEDINGKKIYGRGDYFLIDFTDVYLNRYRYKLPIELENVNNNYSVCMNQKQVPVLPERIVKP</sequence>
<dbReference type="Proteomes" id="UP000027855">
    <property type="component" value="Unassembled WGS sequence"/>
</dbReference>